<reference evidence="1 2" key="1">
    <citation type="submission" date="2021-06" db="EMBL/GenBank/DDBJ databases">
        <title>Caerostris extrusa draft genome.</title>
        <authorList>
            <person name="Kono N."/>
            <person name="Arakawa K."/>
        </authorList>
    </citation>
    <scope>NUCLEOTIDE SEQUENCE [LARGE SCALE GENOMIC DNA]</scope>
</reference>
<proteinExistence type="predicted"/>
<dbReference type="EMBL" id="BPLR01015024">
    <property type="protein sequence ID" value="GIY73034.1"/>
    <property type="molecule type" value="Genomic_DNA"/>
</dbReference>
<dbReference type="AlphaFoldDB" id="A0AAV4VTD4"/>
<keyword evidence="2" id="KW-1185">Reference proteome</keyword>
<sequence length="133" mass="15162">MHAQYAMLGKWKSARLQYQKHTNASLCPPYGFEDSYFQLQLPSGVNAKGEMFAPIQSGHCCDKNMRGWFGLMQIFRSLFFVIVDNRLGRLKPYQPFANFLHISPRSKSAKSSNFLMALRNSESFSTAARNGEL</sequence>
<accession>A0AAV4VTD4</accession>
<dbReference type="Proteomes" id="UP001054945">
    <property type="component" value="Unassembled WGS sequence"/>
</dbReference>
<organism evidence="1 2">
    <name type="scientific">Caerostris extrusa</name>
    <name type="common">Bark spider</name>
    <name type="synonym">Caerostris bankana</name>
    <dbReference type="NCBI Taxonomy" id="172846"/>
    <lineage>
        <taxon>Eukaryota</taxon>
        <taxon>Metazoa</taxon>
        <taxon>Ecdysozoa</taxon>
        <taxon>Arthropoda</taxon>
        <taxon>Chelicerata</taxon>
        <taxon>Arachnida</taxon>
        <taxon>Araneae</taxon>
        <taxon>Araneomorphae</taxon>
        <taxon>Entelegynae</taxon>
        <taxon>Araneoidea</taxon>
        <taxon>Araneidae</taxon>
        <taxon>Caerostris</taxon>
    </lineage>
</organism>
<gene>
    <name evidence="1" type="ORF">CEXT_167981</name>
</gene>
<evidence type="ECO:0000313" key="1">
    <source>
        <dbReference type="EMBL" id="GIY73034.1"/>
    </source>
</evidence>
<comment type="caution">
    <text evidence="1">The sequence shown here is derived from an EMBL/GenBank/DDBJ whole genome shotgun (WGS) entry which is preliminary data.</text>
</comment>
<protein>
    <submittedName>
        <fullName evidence="1">Uncharacterized protein</fullName>
    </submittedName>
</protein>
<evidence type="ECO:0000313" key="2">
    <source>
        <dbReference type="Proteomes" id="UP001054945"/>
    </source>
</evidence>
<name>A0AAV4VTD4_CAEEX</name>